<organism evidence="14 15">
    <name type="scientific">[Candida] anglica</name>
    <dbReference type="NCBI Taxonomy" id="148631"/>
    <lineage>
        <taxon>Eukaryota</taxon>
        <taxon>Fungi</taxon>
        <taxon>Dikarya</taxon>
        <taxon>Ascomycota</taxon>
        <taxon>Saccharomycotina</taxon>
        <taxon>Pichiomycetes</taxon>
        <taxon>Debaryomycetaceae</taxon>
        <taxon>Kurtzmaniella</taxon>
    </lineage>
</organism>
<dbReference type="EMBL" id="OZ004255">
    <property type="protein sequence ID" value="CAK7901463.1"/>
    <property type="molecule type" value="Genomic_DNA"/>
</dbReference>
<evidence type="ECO:0000313" key="14">
    <source>
        <dbReference type="EMBL" id="CAK7901463.1"/>
    </source>
</evidence>
<gene>
    <name evidence="14" type="primary">SSN2</name>
    <name evidence="14" type="ORF">CAAN4_C12134</name>
</gene>
<comment type="function">
    <text evidence="8 9">Component of the SRB8-11 complex. The SRB8-11 complex is a regulatory module of the Mediator complex which is itself involved in regulation of basal and activated RNA polymerase II-dependent transcription. The SRB8-11 complex may be involved in the transcriptional repression of a subset of genes regulated by Mediator. It may inhibit the association of the Mediator complex with RNA polymerase II to form the holoenzyme complex.</text>
</comment>
<keyword evidence="7 9" id="KW-0539">Nucleus</keyword>
<dbReference type="Pfam" id="PF18296">
    <property type="entry name" value="MID_MedPIWI"/>
    <property type="match status" value="1"/>
</dbReference>
<evidence type="ECO:0000259" key="13">
    <source>
        <dbReference type="Pfam" id="PF18296"/>
    </source>
</evidence>
<evidence type="ECO:0000256" key="8">
    <source>
        <dbReference type="ARBA" id="ARBA00025661"/>
    </source>
</evidence>
<dbReference type="Proteomes" id="UP001497600">
    <property type="component" value="Chromosome C"/>
</dbReference>
<keyword evidence="4 9" id="KW-0805">Transcription regulation</keyword>
<feature type="region of interest" description="Disordered" evidence="10">
    <location>
        <begin position="521"/>
        <end position="568"/>
    </location>
</feature>
<evidence type="ECO:0000256" key="3">
    <source>
        <dbReference type="ARBA" id="ARBA00022491"/>
    </source>
</evidence>
<feature type="compositionally biased region" description="Polar residues" evidence="10">
    <location>
        <begin position="387"/>
        <end position="421"/>
    </location>
</feature>
<evidence type="ECO:0000256" key="1">
    <source>
        <dbReference type="ARBA" id="ARBA00004123"/>
    </source>
</evidence>
<feature type="compositionally biased region" description="Basic and acidic residues" evidence="10">
    <location>
        <begin position="526"/>
        <end position="536"/>
    </location>
</feature>
<feature type="compositionally biased region" description="Polar residues" evidence="10">
    <location>
        <begin position="1057"/>
        <end position="1069"/>
    </location>
</feature>
<evidence type="ECO:0000313" key="15">
    <source>
        <dbReference type="Proteomes" id="UP001497600"/>
    </source>
</evidence>
<protein>
    <recommendedName>
        <fullName evidence="9">Mediator of RNA polymerase II transcription subunit 13</fullName>
    </recommendedName>
    <alternativeName>
        <fullName evidence="9">Mediator complex subunit 13</fullName>
    </alternativeName>
</protein>
<sequence>MVSPIDPSSIATHYYKLAHLSAIKYTIYTTTGSTTANPTNDQTLLELELSIRHDRPGILLTYYNKCLYRFQFVHIPDESSNITDDYPLLYEKYSNTVKVDVMANPPKPTTPANDPESSEESLYIPYISLTFLKAVKKLILFRLSSSSALQLFGNYAVVNESNGDNKDTYGKHIIHIDPLLLSNGDLMVCISQKNKLTLFDSNVLFRQSQNSSQSDILSKKTYVIYIVPSGIRCHLYYSDDPLQSFSSTPPKNGESIINLIKLSTGLDLQAQADESGKDILWVKLIPNLQHLNNQTSRISRFIHPVDNRKFILWPWSLCLIQFGYHEFNVEAEVSDTLMSASTSTEFPDPLHLLSDLMDFNITQSHINQMSPMHFNSNLSISTSSNIPGTHNPTNPFSVPSAGSNGITTADNNPGQHASSIGESHDIHGSDFENMNDGFLNNIQDKNPNNSSMGMTVSGDNEENNSGSEIDDLFGDDSEDEKDAENDNDQIEALKEEVDEKEGQIDNLEEAQIQNDELAGEVNGKQNEPDKPNDIKNLDPNGLGISLADKGPTELQSNSEDIEMTSTSPVASLNEPVKFSDTYIDIPKDQMTIAPLRNYLSKSKTPQSYSDPGAPPPIMPTPVFPASAVMGGAPTTNGIPSDNDDSQSRSIFSPLLFNPIIKSNIDTKYGKGGKFYVEKEPMVEERRRSLRATSVVGYESINTRKESEGAESLGNILHRYENYKSDDGEDMNEEESDEDEEQPREILDSNITSKRSPPLLLNVSSDPFMSRSSAHDNDHSSAALSGIPAPSVNNATLNSIGDFSSPMSGGQGIPQLSSGVPKLESPFGGFGMSNASVFSSRGNMVGSISPVEERSDVSDESSENEDMEIASISESMEPVPDSTVVKAPEPVHTPLVTTKSKSGSPPISESSNCLPLILRCINVSTIPNVFILNNIEVPAPAPSTNLSMYVDDIEENEWADDEETGDPSARRGMVVKVGHLNDILKWLTPSLIFDMGLNSIDRLLELKVPSSEMSVPKKYVVDGQQPDFERVFEANFPLAYRINLNEFINDMSPDEPSEYSSGNVQPTSSASANDIESQLSFLDDITNDEILNPRGQIRRLQSLDWDSIYCDVVKNKQNSEEYRTILFNASNKKPTQDDDFLFPLKQSKARVHKQTDTIVNLNSIGLNFWKYLRLSPPNGPKNFQMLLVSRELSNTHDIHQSTDCSNIYSKFMDSLVYNYRECNLGNISRINLTSDTRRDVDQFSNGMLLVGASSSSNFYSEANKRMSTLAEQIRMDLINKTNRFEFDRPLLVMFINYDDSVNSLLRIAKVCRNFQASLHRHQVPLVEVFSYVIPWSHIMKKVGTSRNSLRYLSNSKLCKISMNLYNQCPDLIPPTKKQSVKFKSIYTQLVKDPPSKSDFKFLNGREGASGMALSGKDYYTGTSYNSEIFLHMAYERSIDKNWFCAAWSDPLGSTAFTKTWFCSPAYVKSHGKDVHDIGTICDEIWEISIELFKKLNDDIIKGMSGFGGKKFLVLTRVNSIIPDDELVHWKRLSMKHKDVSLIVLSVNNSPKILFNHNDEDSSKDNFDEQQRQQSSGIQQNSTRTQQTMMELTKNGSNDFFKNFNQYSDGESATTSPNLAMATSPFNGTGISFHSPQQFTNAPGNFLSPQDMMTSSGGGASGTGHNSNDSSGNLYNRFIGRNDSIDNILYDSRDIIHAVLPKVPLPSFNSPTRLGMKMGYLLKEFKTPNGNKSYLVYEVNLLSCSNYWNLNSIMKVILRQYRNLITLNDVLGVRDVNTGTPQNASVDESLEYSISGLVPWHVAAVSKALDYLVHIDVKE</sequence>
<feature type="region of interest" description="Disordered" evidence="10">
    <location>
        <begin position="1050"/>
        <end position="1069"/>
    </location>
</feature>
<dbReference type="Pfam" id="PF11597">
    <property type="entry name" value="Med13_N"/>
    <property type="match status" value="1"/>
</dbReference>
<proteinExistence type="inferred from homology"/>
<dbReference type="Pfam" id="PF06333">
    <property type="entry name" value="Med13_C"/>
    <property type="match status" value="1"/>
</dbReference>
<reference evidence="14 15" key="1">
    <citation type="submission" date="2024-01" db="EMBL/GenBank/DDBJ databases">
        <authorList>
            <consortium name="Genoscope - CEA"/>
            <person name="William W."/>
        </authorList>
    </citation>
    <scope>NUCLEOTIDE SEQUENCE [LARGE SCALE GENOMIC DNA]</scope>
    <source>
        <strain evidence="14 15">29B2s-10</strain>
    </source>
</reference>
<evidence type="ECO:0000256" key="6">
    <source>
        <dbReference type="ARBA" id="ARBA00023163"/>
    </source>
</evidence>
<feature type="region of interest" description="Disordered" evidence="10">
    <location>
        <begin position="721"/>
        <end position="783"/>
    </location>
</feature>
<evidence type="ECO:0000256" key="2">
    <source>
        <dbReference type="ARBA" id="ARBA00009354"/>
    </source>
</evidence>
<feature type="compositionally biased region" description="Low complexity" evidence="10">
    <location>
        <begin position="1570"/>
        <end position="1580"/>
    </location>
</feature>
<evidence type="ECO:0000256" key="5">
    <source>
        <dbReference type="ARBA" id="ARBA00023159"/>
    </source>
</evidence>
<dbReference type="InterPro" id="IPR021643">
    <property type="entry name" value="Mediator_Med13_N"/>
</dbReference>
<dbReference type="InterPro" id="IPR009401">
    <property type="entry name" value="Med13_C"/>
</dbReference>
<comment type="similarity">
    <text evidence="2 9">Belongs to the Mediator complex subunit 13 family.</text>
</comment>
<feature type="region of interest" description="Disordered" evidence="10">
    <location>
        <begin position="383"/>
        <end position="485"/>
    </location>
</feature>
<dbReference type="InterPro" id="IPR041285">
    <property type="entry name" value="MID_MedPIWI"/>
</dbReference>
<feature type="compositionally biased region" description="Acidic residues" evidence="10">
    <location>
        <begin position="726"/>
        <end position="741"/>
    </location>
</feature>
<evidence type="ECO:0000256" key="7">
    <source>
        <dbReference type="ARBA" id="ARBA00023242"/>
    </source>
</evidence>
<keyword evidence="3 9" id="KW-0678">Repressor</keyword>
<name>A0ABP0E9R0_9ASCO</name>
<evidence type="ECO:0000256" key="10">
    <source>
        <dbReference type="SAM" id="MobiDB-lite"/>
    </source>
</evidence>
<feature type="domain" description="Mediator complex subunit Med13 N-terminal" evidence="12">
    <location>
        <begin position="7"/>
        <end position="322"/>
    </location>
</feature>
<feature type="domain" description="Mediator complex subunit Med13 C-terminal" evidence="11">
    <location>
        <begin position="1425"/>
        <end position="1779"/>
    </location>
</feature>
<keyword evidence="15" id="KW-1185">Reference proteome</keyword>
<feature type="compositionally biased region" description="Polar residues" evidence="10">
    <location>
        <begin position="438"/>
        <end position="467"/>
    </location>
</feature>
<feature type="compositionally biased region" description="Basic and acidic residues" evidence="10">
    <location>
        <begin position="1555"/>
        <end position="1569"/>
    </location>
</feature>
<feature type="region of interest" description="Disordered" evidence="10">
    <location>
        <begin position="1553"/>
        <end position="1583"/>
    </location>
</feature>
<comment type="subcellular location">
    <subcellularLocation>
        <location evidence="1 9">Nucleus</location>
    </subcellularLocation>
</comment>
<evidence type="ECO:0000256" key="4">
    <source>
        <dbReference type="ARBA" id="ARBA00023015"/>
    </source>
</evidence>
<accession>A0ABP0E9R0</accession>
<keyword evidence="6 9" id="KW-0804">Transcription</keyword>
<evidence type="ECO:0000256" key="9">
    <source>
        <dbReference type="RuleBase" id="RU364134"/>
    </source>
</evidence>
<keyword evidence="5 9" id="KW-0010">Activator</keyword>
<feature type="domain" description="MID" evidence="13">
    <location>
        <begin position="1204"/>
        <end position="1368"/>
    </location>
</feature>
<comment type="subunit">
    <text evidence="9">Component of the SRB8-11 complex, which itself associates with the Mediator complex.</text>
</comment>
<feature type="compositionally biased region" description="Polar residues" evidence="10">
    <location>
        <begin position="553"/>
        <end position="568"/>
    </location>
</feature>
<feature type="compositionally biased region" description="Acidic residues" evidence="10">
    <location>
        <begin position="468"/>
        <end position="485"/>
    </location>
</feature>
<evidence type="ECO:0000259" key="11">
    <source>
        <dbReference type="Pfam" id="PF06333"/>
    </source>
</evidence>
<evidence type="ECO:0000259" key="12">
    <source>
        <dbReference type="Pfam" id="PF11597"/>
    </source>
</evidence>